<accession>A0A3R9X6Z4</accession>
<keyword evidence="3" id="KW-1185">Reference proteome</keyword>
<reference evidence="2 3" key="1">
    <citation type="submission" date="2018-12" db="EMBL/GenBank/DDBJ databases">
        <title>Sphingomonas sp. HMF7854 Genome sequencing and assembly.</title>
        <authorList>
            <person name="Cha I."/>
            <person name="Kang H."/>
            <person name="Kim H."/>
            <person name="Kang J."/>
            <person name="Joh K."/>
        </authorList>
    </citation>
    <scope>NUCLEOTIDE SEQUENCE [LARGE SCALE GENOMIC DNA]</scope>
    <source>
        <strain evidence="2 3">HMF7854</strain>
    </source>
</reference>
<feature type="chain" id="PRO_5018763204" evidence="1">
    <location>
        <begin position="21"/>
        <end position="135"/>
    </location>
</feature>
<dbReference type="RefSeq" id="WP_126718132.1">
    <property type="nucleotide sequence ID" value="NZ_RWJF01000001.1"/>
</dbReference>
<evidence type="ECO:0000256" key="1">
    <source>
        <dbReference type="SAM" id="SignalP"/>
    </source>
</evidence>
<evidence type="ECO:0000313" key="2">
    <source>
        <dbReference type="EMBL" id="RST30300.1"/>
    </source>
</evidence>
<dbReference type="AlphaFoldDB" id="A0A3R9X6Z4"/>
<gene>
    <name evidence="2" type="ORF">HMF7854_05280</name>
</gene>
<feature type="signal peptide" evidence="1">
    <location>
        <begin position="1"/>
        <end position="20"/>
    </location>
</feature>
<comment type="caution">
    <text evidence="2">The sequence shown here is derived from an EMBL/GenBank/DDBJ whole genome shotgun (WGS) entry which is preliminary data.</text>
</comment>
<organism evidence="2 3">
    <name type="scientific">Sphingomonas ginkgonis</name>
    <dbReference type="NCBI Taxonomy" id="2315330"/>
    <lineage>
        <taxon>Bacteria</taxon>
        <taxon>Pseudomonadati</taxon>
        <taxon>Pseudomonadota</taxon>
        <taxon>Alphaproteobacteria</taxon>
        <taxon>Sphingomonadales</taxon>
        <taxon>Sphingomonadaceae</taxon>
        <taxon>Sphingomonas</taxon>
    </lineage>
</organism>
<dbReference type="EMBL" id="RWJF01000001">
    <property type="protein sequence ID" value="RST30300.1"/>
    <property type="molecule type" value="Genomic_DNA"/>
</dbReference>
<dbReference type="Proteomes" id="UP000274661">
    <property type="component" value="Unassembled WGS sequence"/>
</dbReference>
<protein>
    <submittedName>
        <fullName evidence="2">Uncharacterized protein</fullName>
    </submittedName>
</protein>
<name>A0A3R9X6Z4_9SPHN</name>
<proteinExistence type="predicted"/>
<sequence length="135" mass="13845">MRHPIILLAAAALLPLPALAAPAAKRTVVVKHMVNPDGTVGVGSAAGEDPAVQRLVNDCSGRKFETTGSVGEGADKRETRIKLCGKPGASGAEWAKTLKDARSRIAAADLPDSSKAQIVAALDTAIARAESEPGR</sequence>
<evidence type="ECO:0000313" key="3">
    <source>
        <dbReference type="Proteomes" id="UP000274661"/>
    </source>
</evidence>
<dbReference type="OrthoDB" id="7572150at2"/>
<keyword evidence="1" id="KW-0732">Signal</keyword>